<feature type="compositionally biased region" description="Acidic residues" evidence="1">
    <location>
        <begin position="618"/>
        <end position="627"/>
    </location>
</feature>
<dbReference type="PANTHER" id="PTHR30032">
    <property type="entry name" value="N-ACETYLMURAMOYL-L-ALANINE AMIDASE-RELATED"/>
    <property type="match status" value="1"/>
</dbReference>
<dbReference type="Pfam" id="PF06662">
    <property type="entry name" value="C5-epim_C"/>
    <property type="match status" value="1"/>
</dbReference>
<name>A0ABV3LHB6_9MICO</name>
<proteinExistence type="predicted"/>
<dbReference type="PANTHER" id="PTHR30032:SF8">
    <property type="entry name" value="GERMINATION-SPECIFIC N-ACETYLMURAMOYL-L-ALANINE AMIDASE"/>
    <property type="match status" value="1"/>
</dbReference>
<feature type="domain" description="D-glucuronyl C5-epimerase C-terminal" evidence="2">
    <location>
        <begin position="417"/>
        <end position="594"/>
    </location>
</feature>
<accession>A0ABV3LHB6</accession>
<evidence type="ECO:0000313" key="3">
    <source>
        <dbReference type="EMBL" id="MEW1975238.1"/>
    </source>
</evidence>
<dbReference type="Pfam" id="PF04122">
    <property type="entry name" value="CW_binding_2"/>
    <property type="match status" value="3"/>
</dbReference>
<dbReference type="EMBL" id="JBFBMH010000011">
    <property type="protein sequence ID" value="MEW1975238.1"/>
    <property type="molecule type" value="Genomic_DNA"/>
</dbReference>
<feature type="region of interest" description="Disordered" evidence="1">
    <location>
        <begin position="608"/>
        <end position="627"/>
    </location>
</feature>
<keyword evidence="4" id="KW-1185">Reference proteome</keyword>
<dbReference type="RefSeq" id="WP_366232876.1">
    <property type="nucleotide sequence ID" value="NZ_JBFBMH010000011.1"/>
</dbReference>
<dbReference type="InterPro" id="IPR007253">
    <property type="entry name" value="Cell_wall-bd_2"/>
</dbReference>
<reference evidence="3 4" key="1">
    <citation type="submission" date="2024-06" db="EMBL/GenBank/DDBJ databases">
        <title>The Natural Products Discovery Center: Release of the First 8490 Sequenced Strains for Exploring Actinobacteria Biosynthetic Diversity.</title>
        <authorList>
            <person name="Kalkreuter E."/>
            <person name="Kautsar S.A."/>
            <person name="Yang D."/>
            <person name="Bader C.D."/>
            <person name="Teijaro C.N."/>
            <person name="Fluegel L."/>
            <person name="Davis C.M."/>
            <person name="Simpson J.R."/>
            <person name="Lauterbach L."/>
            <person name="Steele A.D."/>
            <person name="Gui C."/>
            <person name="Meng S."/>
            <person name="Li G."/>
            <person name="Viehrig K."/>
            <person name="Ye F."/>
            <person name="Su P."/>
            <person name="Kiefer A.F."/>
            <person name="Nichols A."/>
            <person name="Cepeda A.J."/>
            <person name="Yan W."/>
            <person name="Fan B."/>
            <person name="Jiang Y."/>
            <person name="Adhikari A."/>
            <person name="Zheng C.-J."/>
            <person name="Schuster L."/>
            <person name="Cowan T.M."/>
            <person name="Smanski M.J."/>
            <person name="Chevrette M.G."/>
            <person name="De Carvalho L.P.S."/>
            <person name="Shen B."/>
        </authorList>
    </citation>
    <scope>NUCLEOTIDE SEQUENCE [LARGE SCALE GENOMIC DNA]</scope>
    <source>
        <strain evidence="3 4">NPDC077434</strain>
    </source>
</reference>
<dbReference type="Gene3D" id="3.40.50.12090">
    <property type="match status" value="1"/>
</dbReference>
<dbReference type="InterPro" id="IPR051922">
    <property type="entry name" value="Bact_Sporulation_Assoc"/>
</dbReference>
<dbReference type="InterPro" id="IPR008928">
    <property type="entry name" value="6-hairpin_glycosidase_sf"/>
</dbReference>
<dbReference type="InterPro" id="IPR010598">
    <property type="entry name" value="C5-epim_C"/>
</dbReference>
<comment type="caution">
    <text evidence="3">The sequence shown here is derived from an EMBL/GenBank/DDBJ whole genome shotgun (WGS) entry which is preliminary data.</text>
</comment>
<organism evidence="3 4">
    <name type="scientific">Microbacterium profundi</name>
    <dbReference type="NCBI Taxonomy" id="450380"/>
    <lineage>
        <taxon>Bacteria</taxon>
        <taxon>Bacillati</taxon>
        <taxon>Actinomycetota</taxon>
        <taxon>Actinomycetes</taxon>
        <taxon>Micrococcales</taxon>
        <taxon>Microbacteriaceae</taxon>
        <taxon>Microbacterium</taxon>
    </lineage>
</organism>
<evidence type="ECO:0000259" key="2">
    <source>
        <dbReference type="Pfam" id="PF06662"/>
    </source>
</evidence>
<sequence length="627" mass="67793">MLAVSMPPIAAVAAESRLWGDDRYETAIAVSQQLPAGQPAVFIASGADYPDALSATAASALVGGPVLLTRPTVLPSVVAMEIRRLKPSSIHVLGGPAVVSDAVLRALEALVPDTDRLYGADRYATSRTVAARFFTTADTVVLATGRSFADALVAGATAGRIGAPTVLIDGDRASLDVATRAQLKALKTREIILAGGHGSISIPIEQQLRTEGFDVRRLGGASRYETAVQLMDAAGDEPPAGILLTSGEDFPDALAAASLAAQTGSDLYLTRAACVPTAPQQQIQAAGSAPRTAIGGVSVVSDRALDNVGCGDVPPVNPAWKTSGFVFSTTVDAPYTNDPPVDVHDPVQKQLDSTGLRIVNMGPNGSRVDHPVAYAQYGISALIEYQSTGDPIWLERTLRHAVRLEEMRTERGDAWYFPYLFDWTYAAKNLYSPWWSAMAQGEALSLFVRLYEETGDERWRSAADHTWLSLTQPRSAAEPWATMTDQGLLVFEEYAGNLPPLKVLNGHLFALFGVYDYWRLTGDPEAVAYLDGAATTVLEVMPEIRVPGGVSYYCWQDDCSRRYWQNPTYHVIHSGQLDTVARLTGDERFSQWASTLRSDWAPVEMRRFTESDPVQPETTDDVVDMPQ</sequence>
<evidence type="ECO:0000313" key="4">
    <source>
        <dbReference type="Proteomes" id="UP001553715"/>
    </source>
</evidence>
<dbReference type="SUPFAM" id="SSF48208">
    <property type="entry name" value="Six-hairpin glycosidases"/>
    <property type="match status" value="1"/>
</dbReference>
<protein>
    <submittedName>
        <fullName evidence="3">Cell wall-binding repeat-containing protein</fullName>
    </submittedName>
</protein>
<dbReference type="Proteomes" id="UP001553715">
    <property type="component" value="Unassembled WGS sequence"/>
</dbReference>
<evidence type="ECO:0000256" key="1">
    <source>
        <dbReference type="SAM" id="MobiDB-lite"/>
    </source>
</evidence>
<gene>
    <name evidence="3" type="ORF">AB0301_09205</name>
</gene>